<dbReference type="Pfam" id="PF09335">
    <property type="entry name" value="VTT_dom"/>
    <property type="match status" value="1"/>
</dbReference>
<dbReference type="InterPro" id="IPR051311">
    <property type="entry name" value="DedA_domain"/>
</dbReference>
<evidence type="ECO:0000313" key="9">
    <source>
        <dbReference type="Proteomes" id="UP001208938"/>
    </source>
</evidence>
<reference evidence="8 9" key="1">
    <citation type="submission" date="2022-10" db="EMBL/GenBank/DDBJ databases">
        <title>Pararhodobacter sp. nov., isolated from marine algae.</title>
        <authorList>
            <person name="Choi B.J."/>
            <person name="Kim J.M."/>
            <person name="Lee J.K."/>
            <person name="Choi D.G."/>
            <person name="Jeon C.O."/>
        </authorList>
    </citation>
    <scope>NUCLEOTIDE SEQUENCE [LARGE SCALE GENOMIC DNA]</scope>
    <source>
        <strain evidence="8 9">ZQ420</strain>
    </source>
</reference>
<keyword evidence="5 6" id="KW-0472">Membrane</keyword>
<comment type="caution">
    <text evidence="8">The sequence shown here is derived from an EMBL/GenBank/DDBJ whole genome shotgun (WGS) entry which is preliminary data.</text>
</comment>
<feature type="transmembrane region" description="Helical" evidence="6">
    <location>
        <begin position="124"/>
        <end position="144"/>
    </location>
</feature>
<gene>
    <name evidence="8" type="ORF">OKW52_03410</name>
</gene>
<organism evidence="8 9">
    <name type="scientific">Pararhodobacter zhoushanensis</name>
    <dbReference type="NCBI Taxonomy" id="2479545"/>
    <lineage>
        <taxon>Bacteria</taxon>
        <taxon>Pseudomonadati</taxon>
        <taxon>Pseudomonadota</taxon>
        <taxon>Alphaproteobacteria</taxon>
        <taxon>Rhodobacterales</taxon>
        <taxon>Paracoccaceae</taxon>
        <taxon>Pararhodobacter</taxon>
    </lineage>
</organism>
<evidence type="ECO:0000313" key="8">
    <source>
        <dbReference type="EMBL" id="MCW1931337.1"/>
    </source>
</evidence>
<dbReference type="PANTHER" id="PTHR42709">
    <property type="entry name" value="ALKALINE PHOSPHATASE LIKE PROTEIN"/>
    <property type="match status" value="1"/>
</dbReference>
<evidence type="ECO:0000256" key="5">
    <source>
        <dbReference type="ARBA" id="ARBA00023136"/>
    </source>
</evidence>
<feature type="transmembrane region" description="Helical" evidence="6">
    <location>
        <begin position="7"/>
        <end position="31"/>
    </location>
</feature>
<feature type="domain" description="VTT" evidence="7">
    <location>
        <begin position="22"/>
        <end position="144"/>
    </location>
</feature>
<sequence>MTLVSDYGLAILAPLALLEGPIVSVLGGWLAGRGVMVVQAVFLCVVIADVVGDAVLYGVGRYGGPRVPQRWRERLGLSRDRQAALIDQIHAGGGRLLVIGKLTHAMGFAVLAAAGAARYPFLRFLAVNLMATLPKSAALVALGWALGDSWDRADAWLARLVLVGALLSVVALTWWFRRAQRPA</sequence>
<dbReference type="RefSeq" id="WP_264504460.1">
    <property type="nucleotide sequence ID" value="NZ_JAPDFL010000001.1"/>
</dbReference>
<evidence type="ECO:0000256" key="4">
    <source>
        <dbReference type="ARBA" id="ARBA00022989"/>
    </source>
</evidence>
<name>A0ABT3GUW0_9RHOB</name>
<keyword evidence="3 6" id="KW-0812">Transmembrane</keyword>
<evidence type="ECO:0000256" key="3">
    <source>
        <dbReference type="ARBA" id="ARBA00022692"/>
    </source>
</evidence>
<feature type="transmembrane region" description="Helical" evidence="6">
    <location>
        <begin position="156"/>
        <end position="176"/>
    </location>
</feature>
<evidence type="ECO:0000256" key="2">
    <source>
        <dbReference type="ARBA" id="ARBA00022475"/>
    </source>
</evidence>
<proteinExistence type="predicted"/>
<dbReference type="Proteomes" id="UP001208938">
    <property type="component" value="Unassembled WGS sequence"/>
</dbReference>
<protein>
    <submittedName>
        <fullName evidence="8">VTT domain-containing protein</fullName>
    </submittedName>
</protein>
<evidence type="ECO:0000259" key="7">
    <source>
        <dbReference type="Pfam" id="PF09335"/>
    </source>
</evidence>
<evidence type="ECO:0000256" key="6">
    <source>
        <dbReference type="SAM" id="Phobius"/>
    </source>
</evidence>
<dbReference type="EMBL" id="JAPDFL010000001">
    <property type="protein sequence ID" value="MCW1931337.1"/>
    <property type="molecule type" value="Genomic_DNA"/>
</dbReference>
<comment type="subcellular location">
    <subcellularLocation>
        <location evidence="1">Cell membrane</location>
        <topology evidence="1">Multi-pass membrane protein</topology>
    </subcellularLocation>
</comment>
<feature type="transmembrane region" description="Helical" evidence="6">
    <location>
        <begin position="37"/>
        <end position="60"/>
    </location>
</feature>
<keyword evidence="4 6" id="KW-1133">Transmembrane helix</keyword>
<keyword evidence="2" id="KW-1003">Cell membrane</keyword>
<keyword evidence="9" id="KW-1185">Reference proteome</keyword>
<dbReference type="PANTHER" id="PTHR42709:SF6">
    <property type="entry name" value="UNDECAPRENYL PHOSPHATE TRANSPORTER A"/>
    <property type="match status" value="1"/>
</dbReference>
<dbReference type="InterPro" id="IPR032816">
    <property type="entry name" value="VTT_dom"/>
</dbReference>
<evidence type="ECO:0000256" key="1">
    <source>
        <dbReference type="ARBA" id="ARBA00004651"/>
    </source>
</evidence>
<accession>A0ABT3GUW0</accession>